<dbReference type="RefSeq" id="WP_189032261.1">
    <property type="nucleotide sequence ID" value="NZ_BMKR01000056.1"/>
</dbReference>
<dbReference type="AlphaFoldDB" id="A0A917FXU2"/>
<protein>
    <submittedName>
        <fullName evidence="1">Uncharacterized protein</fullName>
    </submittedName>
</protein>
<sequence length="96" mass="11302">MSHIAIEPDHGTLRNYLLQHRLPLYYSKPVLDHIMTYMTAANSEGFRGKVVDLVEYSECHSTYYSKRWRIDSFGKSFYSPMDIASLDPFILHDRTR</sequence>
<comment type="caution">
    <text evidence="1">The sequence shown here is derived from an EMBL/GenBank/DDBJ whole genome shotgun (WGS) entry which is preliminary data.</text>
</comment>
<reference evidence="1" key="1">
    <citation type="journal article" date="2014" name="Int. J. Syst. Evol. Microbiol.">
        <title>Complete genome sequence of Corynebacterium casei LMG S-19264T (=DSM 44701T), isolated from a smear-ripened cheese.</title>
        <authorList>
            <consortium name="US DOE Joint Genome Institute (JGI-PGF)"/>
            <person name="Walter F."/>
            <person name="Albersmeier A."/>
            <person name="Kalinowski J."/>
            <person name="Ruckert C."/>
        </authorList>
    </citation>
    <scope>NUCLEOTIDE SEQUENCE</scope>
    <source>
        <strain evidence="1">CGMCC 1.16134</strain>
    </source>
</reference>
<dbReference type="EMBL" id="BMKR01000056">
    <property type="protein sequence ID" value="GGG12257.1"/>
    <property type="molecule type" value="Genomic_DNA"/>
</dbReference>
<evidence type="ECO:0000313" key="1">
    <source>
        <dbReference type="EMBL" id="GGG12257.1"/>
    </source>
</evidence>
<gene>
    <name evidence="1" type="ORF">GCM10010912_65860</name>
</gene>
<name>A0A917FXU2_9BACL</name>
<evidence type="ECO:0000313" key="2">
    <source>
        <dbReference type="Proteomes" id="UP000637643"/>
    </source>
</evidence>
<proteinExistence type="predicted"/>
<keyword evidence="2" id="KW-1185">Reference proteome</keyword>
<dbReference type="Proteomes" id="UP000637643">
    <property type="component" value="Unassembled WGS sequence"/>
</dbReference>
<organism evidence="1 2">
    <name type="scientific">Paenibacillus albidus</name>
    <dbReference type="NCBI Taxonomy" id="2041023"/>
    <lineage>
        <taxon>Bacteria</taxon>
        <taxon>Bacillati</taxon>
        <taxon>Bacillota</taxon>
        <taxon>Bacilli</taxon>
        <taxon>Bacillales</taxon>
        <taxon>Paenibacillaceae</taxon>
        <taxon>Paenibacillus</taxon>
    </lineage>
</organism>
<reference evidence="1" key="2">
    <citation type="submission" date="2020-09" db="EMBL/GenBank/DDBJ databases">
        <authorList>
            <person name="Sun Q."/>
            <person name="Zhou Y."/>
        </authorList>
    </citation>
    <scope>NUCLEOTIDE SEQUENCE</scope>
    <source>
        <strain evidence="1">CGMCC 1.16134</strain>
    </source>
</reference>
<accession>A0A917FXU2</accession>